<dbReference type="InterPro" id="IPR003431">
    <property type="entry name" value="B-propeller_Phytase"/>
</dbReference>
<evidence type="ECO:0000259" key="2">
    <source>
        <dbReference type="PROSITE" id="PS51662"/>
    </source>
</evidence>
<sequence>MTQKRHTQRSFMALGRAAAISSACLALFSCAAANTATSTTANKSADDNQQSKKTDAQEIVLPLTKLESGFSLTLPYKSNISKDTHANTQQFAYADTHANNSKDTQPKNTNEDTHVIYINVNEYKGVSLSNSAGKKKFIAGNYSLVNAEVVLHKTKQWVSLVMFNNDTQHIEVYRIAPEPLEIRQQISQPTKGSEAICAATSANGELQVINIDATGTLNQYEVHNGSFLSLRDFAIGPGIKSCALNTHTETLYLADEYAGVWQLDTNIENELAKDLIFHERDVAVEGVATLPPMPPISIQDNVGVSARALPSISKQDSVGVSAWVSPDASGVWLQTPCLTQLVSLVYDAGDGNSAFEVDNADGKATFIQPEYVHLSLDSSARSISLIVDDDQSGDFFHTELSPALSEALLNSQCDSGQAEVSTKNTTKDTHTKSTITKGSSTAAVTSKSKYGAVSVKPEIETDSVENYGDAADDPAIWVNSLAPQQSRVLGTDKKGALNSYDLSGKLLQSLPVGRVNNVDVGYNVFVGQSQARKSNAPTIDIAVASNRSNNSLSVFEIDKRGDMTHLGDISTTLGDIYGLCMFVSDGKAQVFANDTSGRFERYHLSFDTAKTINGRLTQSFSLPSQPEGCVVNTKTNTAYLGEEGAGIWALNVSKNNEEPRFIVEIAAPVEADVEGLALFEVDSQTYLIASSQGNDSYAIYQIHNNKPSALKLIGLIQIVADKMKRIDGASETDGLDVTNANLGGTFSEGLWVVQDGRNVMPSQTQNFKLVTGTSLKYSIRKLVKRNH</sequence>
<dbReference type="PROSITE" id="PS51257">
    <property type="entry name" value="PROKAR_LIPOPROTEIN"/>
    <property type="match status" value="1"/>
</dbReference>
<dbReference type="Gene3D" id="2.120.10.30">
    <property type="entry name" value="TolB, C-terminal domain"/>
    <property type="match status" value="2"/>
</dbReference>
<feature type="signal peptide" evidence="1">
    <location>
        <begin position="1"/>
        <end position="33"/>
    </location>
</feature>
<dbReference type="PROSITE" id="PS51662">
    <property type="entry name" value="BP_PHYTASE"/>
    <property type="match status" value="2"/>
</dbReference>
<feature type="chain" id="PRO_5029783591" evidence="1">
    <location>
        <begin position="34"/>
        <end position="787"/>
    </location>
</feature>
<keyword evidence="3" id="KW-0378">Hydrolase</keyword>
<organism evidence="3 4">
    <name type="scientific">Alteromonas macleodii</name>
    <name type="common">Pseudoalteromonas macleodii</name>
    <dbReference type="NCBI Taxonomy" id="28108"/>
    <lineage>
        <taxon>Bacteria</taxon>
        <taxon>Pseudomonadati</taxon>
        <taxon>Pseudomonadota</taxon>
        <taxon>Gammaproteobacteria</taxon>
        <taxon>Alteromonadales</taxon>
        <taxon>Alteromonadaceae</taxon>
        <taxon>Alteromonas/Salinimonas group</taxon>
        <taxon>Alteromonas</taxon>
    </lineage>
</organism>
<evidence type="ECO:0000313" key="4">
    <source>
        <dbReference type="Proteomes" id="UP000509458"/>
    </source>
</evidence>
<keyword evidence="1" id="KW-0732">Signal</keyword>
<reference evidence="3 4" key="1">
    <citation type="submission" date="2020-06" db="EMBL/GenBank/DDBJ databases">
        <authorList>
            <person name="Duchaud E."/>
        </authorList>
    </citation>
    <scope>NUCLEOTIDE SEQUENCE [LARGE SCALE GENOMIC DNA]</scope>
    <source>
        <strain evidence="3">Alteromonas fortis</strain>
    </source>
</reference>
<dbReference type="Pfam" id="PF02333">
    <property type="entry name" value="Phytase"/>
    <property type="match status" value="1"/>
</dbReference>
<protein>
    <submittedName>
        <fullName evidence="3">3-phytase (Myo-inositol-hexaphosphate 3-phosphohydrolase)</fullName>
    </submittedName>
</protein>
<dbReference type="AlphaFoldDB" id="A0A6T9Y0G3"/>
<name>A0A6T9Y0G3_ALTMA</name>
<feature type="domain" description="BPP" evidence="2">
    <location>
        <begin position="88"/>
        <end position="408"/>
    </location>
</feature>
<dbReference type="EMBL" id="LR812090">
    <property type="protein sequence ID" value="CAB9493603.1"/>
    <property type="molecule type" value="Genomic_DNA"/>
</dbReference>
<accession>A0A6T9Y0G3</accession>
<evidence type="ECO:0000313" key="3">
    <source>
        <dbReference type="EMBL" id="CAB9493603.1"/>
    </source>
</evidence>
<proteinExistence type="predicted"/>
<evidence type="ECO:0000256" key="1">
    <source>
        <dbReference type="SAM" id="SignalP"/>
    </source>
</evidence>
<gene>
    <name evidence="3" type="ORF">ALFOR1_30527</name>
</gene>
<dbReference type="Proteomes" id="UP000509458">
    <property type="component" value="Chromosome"/>
</dbReference>
<feature type="domain" description="BPP" evidence="2">
    <location>
        <begin position="445"/>
        <end position="779"/>
    </location>
</feature>
<dbReference type="GO" id="GO:0016158">
    <property type="term" value="F:inositol hexakisphosphate 3-phosphatase activity"/>
    <property type="evidence" value="ECO:0007669"/>
    <property type="project" value="InterPro"/>
</dbReference>
<dbReference type="RefSeq" id="WP_179983114.1">
    <property type="nucleotide sequence ID" value="NZ_LR812090.1"/>
</dbReference>
<dbReference type="SUPFAM" id="SSF50956">
    <property type="entry name" value="Thermostable phytase (3-phytase)"/>
    <property type="match status" value="2"/>
</dbReference>
<dbReference type="InterPro" id="IPR011042">
    <property type="entry name" value="6-blade_b-propeller_TolB-like"/>
</dbReference>